<evidence type="ECO:0000313" key="1">
    <source>
        <dbReference type="EMBL" id="EUN30959.1"/>
    </source>
</evidence>
<evidence type="ECO:0000313" key="2">
    <source>
        <dbReference type="Proteomes" id="UP000054337"/>
    </source>
</evidence>
<dbReference type="Proteomes" id="UP000054337">
    <property type="component" value="Unassembled WGS sequence"/>
</dbReference>
<reference evidence="1 2" key="1">
    <citation type="journal article" date="2013" name="PLoS Genet.">
        <title>Comparative genome structure, secondary metabolite, and effector coding capacity across Cochliobolus pathogens.</title>
        <authorList>
            <person name="Condon B.J."/>
            <person name="Leng Y."/>
            <person name="Wu D."/>
            <person name="Bushley K.E."/>
            <person name="Ohm R.A."/>
            <person name="Otillar R."/>
            <person name="Martin J."/>
            <person name="Schackwitz W."/>
            <person name="Grimwood J."/>
            <person name="MohdZainudin N."/>
            <person name="Xue C."/>
            <person name="Wang R."/>
            <person name="Manning V.A."/>
            <person name="Dhillon B."/>
            <person name="Tu Z.J."/>
            <person name="Steffenson B.J."/>
            <person name="Salamov A."/>
            <person name="Sun H."/>
            <person name="Lowry S."/>
            <person name="LaButti K."/>
            <person name="Han J."/>
            <person name="Copeland A."/>
            <person name="Lindquist E."/>
            <person name="Barry K."/>
            <person name="Schmutz J."/>
            <person name="Baker S.E."/>
            <person name="Ciuffetti L.M."/>
            <person name="Grigoriev I.V."/>
            <person name="Zhong S."/>
            <person name="Turgeon B.G."/>
        </authorList>
    </citation>
    <scope>NUCLEOTIDE SEQUENCE [LARGE SCALE GENOMIC DNA]</scope>
    <source>
        <strain evidence="1 2">FI3</strain>
    </source>
</reference>
<sequence>PHLPPTTVGNAALGLLYHIRATRARGATPGPSAPLLPAPCTLLPAPCSSCCCCSCCYCCCSHCAVAPAFPATARPQAPMHGTEMSLVKINPGARSTRPSLPQSKNCPMPTPTRLLCHLFGREICFLHSFPSTTPHFAARLCIRSFAFVCFSASHTP</sequence>
<dbReference type="AlphaFoldDB" id="W7EVE3"/>
<proteinExistence type="predicted"/>
<keyword evidence="2" id="KW-1185">Reference proteome</keyword>
<dbReference type="RefSeq" id="XP_014560541.1">
    <property type="nucleotide sequence ID" value="XM_014705055.1"/>
</dbReference>
<dbReference type="HOGENOM" id="CLU_1690918_0_0_1"/>
<organism evidence="1 2">
    <name type="scientific">Bipolaris victoriae (strain FI3)</name>
    <name type="common">Victoria blight of oats agent</name>
    <name type="synonym">Cochliobolus victoriae</name>
    <dbReference type="NCBI Taxonomy" id="930091"/>
    <lineage>
        <taxon>Eukaryota</taxon>
        <taxon>Fungi</taxon>
        <taxon>Dikarya</taxon>
        <taxon>Ascomycota</taxon>
        <taxon>Pezizomycotina</taxon>
        <taxon>Dothideomycetes</taxon>
        <taxon>Pleosporomycetidae</taxon>
        <taxon>Pleosporales</taxon>
        <taxon>Pleosporineae</taxon>
        <taxon>Pleosporaceae</taxon>
        <taxon>Bipolaris</taxon>
    </lineage>
</organism>
<gene>
    <name evidence="1" type="ORF">COCVIDRAFT_89255</name>
</gene>
<name>W7EVE3_BIPV3</name>
<feature type="non-terminal residue" evidence="1">
    <location>
        <position position="1"/>
    </location>
</feature>
<dbReference type="EMBL" id="KI968702">
    <property type="protein sequence ID" value="EUN30959.1"/>
    <property type="molecule type" value="Genomic_DNA"/>
</dbReference>
<accession>W7EVE3</accession>
<dbReference type="GeneID" id="26258990"/>
<protein>
    <submittedName>
        <fullName evidence="1">Uncharacterized protein</fullName>
    </submittedName>
</protein>